<dbReference type="RefSeq" id="WP_071486041.1">
    <property type="nucleotide sequence ID" value="NZ_FNTS01000002.1"/>
</dbReference>
<dbReference type="InterPro" id="IPR001638">
    <property type="entry name" value="Solute-binding_3/MltF_N"/>
</dbReference>
<dbReference type="Gene3D" id="3.30.1330.40">
    <property type="entry name" value="RutC-like"/>
    <property type="match status" value="1"/>
</dbReference>
<evidence type="ECO:0000313" key="6">
    <source>
        <dbReference type="EMBL" id="SEE21022.1"/>
    </source>
</evidence>
<dbReference type="InterPro" id="IPR006175">
    <property type="entry name" value="YjgF/YER057c/UK114"/>
</dbReference>
<evidence type="ECO:0000313" key="8">
    <source>
        <dbReference type="Proteomes" id="UP000182179"/>
    </source>
</evidence>
<proteinExistence type="inferred from homology"/>
<comment type="caution">
    <text evidence="5">The sequence shown here is derived from an EMBL/GenBank/DDBJ whole genome shotgun (WGS) entry which is preliminary data.</text>
</comment>
<reference evidence="5 7" key="1">
    <citation type="submission" date="2016-08" db="EMBL/GenBank/DDBJ databases">
        <title>Draft genome sequence of Pseudomonas costantinii LMG 22119, type strain isolated from cultivated mushroom (Agaricus bisporus) sporophores.</title>
        <authorList>
            <person name="Tambong J.T."/>
        </authorList>
    </citation>
    <scope>NUCLEOTIDE SEQUENCE [LARGE SCALE GENOMIC DNA]</scope>
    <source>
        <strain evidence="5 7">LMG 22119</strain>
    </source>
</reference>
<gene>
    <name evidence="5" type="ORF">BFL40_22810</name>
    <name evidence="6" type="ORF">SAMN04515675_4450</name>
</gene>
<sequence length="387" mass="41990">MSTTTRMLALALVMLAGTGCAVTAPPEKPWEKIRLGVEADVEPFEYRNEQGKLVGLNIDLLKAICAQIKASCEWVDQPYATNITALQAGRFDVIVPMTKTTAREEFVTFTDPLYPLKSALVARKDSGLLPDPNSLKGVTVGVLANTVREAFVRQEWAPRGVLVRSYNLNSELINGLRTGQIQATVQDIVEIRTAFLNKPEGNDYAIVGPAIENELLGGGPSLAVRKTDPELRDALNRGLQGLKDNGKYQPIIDRYLPSSASNPEPAQMIYTPADGGFPFSETVQVGKTLYISGMLGLDDKGNLVRGGIRAETAQALATLRDTLKKNGIGMDRVAKCTVILADIKDFAAMNKVYASYFPKDRLPARTTFAAGKLLADARIEIDCTASK</sequence>
<feature type="signal peptide" evidence="3">
    <location>
        <begin position="1"/>
        <end position="23"/>
    </location>
</feature>
<dbReference type="Gene3D" id="3.40.190.10">
    <property type="entry name" value="Periplasmic binding protein-like II"/>
    <property type="match status" value="2"/>
</dbReference>
<dbReference type="CDD" id="cd00448">
    <property type="entry name" value="YjgF_YER057c_UK114_family"/>
    <property type="match status" value="1"/>
</dbReference>
<dbReference type="SMART" id="SM00062">
    <property type="entry name" value="PBPb"/>
    <property type="match status" value="1"/>
</dbReference>
<dbReference type="Pfam" id="PF01042">
    <property type="entry name" value="Ribonuc_L-PSP"/>
    <property type="match status" value="1"/>
</dbReference>
<dbReference type="Pfam" id="PF00497">
    <property type="entry name" value="SBP_bac_3"/>
    <property type="match status" value="1"/>
</dbReference>
<dbReference type="SUPFAM" id="SSF55298">
    <property type="entry name" value="YjgF-like"/>
    <property type="match status" value="1"/>
</dbReference>
<dbReference type="SUPFAM" id="SSF53850">
    <property type="entry name" value="Periplasmic binding protein-like II"/>
    <property type="match status" value="1"/>
</dbReference>
<evidence type="ECO:0000313" key="7">
    <source>
        <dbReference type="Proteomes" id="UP000181661"/>
    </source>
</evidence>
<dbReference type="EMBL" id="FNTS01000002">
    <property type="protein sequence ID" value="SEE21022.1"/>
    <property type="molecule type" value="Genomic_DNA"/>
</dbReference>
<feature type="domain" description="Solute-binding protein family 3/N-terminal" evidence="4">
    <location>
        <begin position="32"/>
        <end position="259"/>
    </location>
</feature>
<dbReference type="Proteomes" id="UP000181661">
    <property type="component" value="Unassembled WGS sequence"/>
</dbReference>
<evidence type="ECO:0000313" key="5">
    <source>
        <dbReference type="EMBL" id="OIN49580.1"/>
    </source>
</evidence>
<keyword evidence="2 3" id="KW-0732">Signal</keyword>
<evidence type="ECO:0000256" key="1">
    <source>
        <dbReference type="ARBA" id="ARBA00010333"/>
    </source>
</evidence>
<accession>A0A1S2UTM3</accession>
<dbReference type="AlphaFoldDB" id="A0A1S2UTM3"/>
<dbReference type="Proteomes" id="UP000182179">
    <property type="component" value="Unassembled WGS sequence"/>
</dbReference>
<dbReference type="PANTHER" id="PTHR35936:SF13">
    <property type="entry name" value="HISTIDINE-BINDING PERIPLASMIC PROTEIN"/>
    <property type="match status" value="1"/>
</dbReference>
<evidence type="ECO:0000256" key="3">
    <source>
        <dbReference type="SAM" id="SignalP"/>
    </source>
</evidence>
<dbReference type="EMBL" id="MDDR01000037">
    <property type="protein sequence ID" value="OIN49580.1"/>
    <property type="molecule type" value="Genomic_DNA"/>
</dbReference>
<evidence type="ECO:0000259" key="4">
    <source>
        <dbReference type="SMART" id="SM00062"/>
    </source>
</evidence>
<organism evidence="5 7">
    <name type="scientific">Pseudomonas costantinii</name>
    <dbReference type="NCBI Taxonomy" id="168469"/>
    <lineage>
        <taxon>Bacteria</taxon>
        <taxon>Pseudomonadati</taxon>
        <taxon>Pseudomonadota</taxon>
        <taxon>Gammaproteobacteria</taxon>
        <taxon>Pseudomonadales</taxon>
        <taxon>Pseudomonadaceae</taxon>
        <taxon>Pseudomonas</taxon>
    </lineage>
</organism>
<feature type="chain" id="PRO_5010376680" evidence="3">
    <location>
        <begin position="24"/>
        <end position="387"/>
    </location>
</feature>
<evidence type="ECO:0000256" key="2">
    <source>
        <dbReference type="ARBA" id="ARBA00022729"/>
    </source>
</evidence>
<keyword evidence="8" id="KW-1185">Reference proteome</keyword>
<protein>
    <submittedName>
        <fullName evidence="5">Amino acid ABC transporter substrate-binding protein</fullName>
    </submittedName>
    <submittedName>
        <fullName evidence="6">Lysine/arginine/ornithine transport system substrate-binding protein</fullName>
    </submittedName>
</protein>
<comment type="similarity">
    <text evidence="1">Belongs to the bacterial solute-binding protein 3 family.</text>
</comment>
<dbReference type="PROSITE" id="PS51257">
    <property type="entry name" value="PROKAR_LIPOPROTEIN"/>
    <property type="match status" value="1"/>
</dbReference>
<name>A0A1S2UTM3_9PSED</name>
<dbReference type="PANTHER" id="PTHR35936">
    <property type="entry name" value="MEMBRANE-BOUND LYTIC MUREIN TRANSGLYCOSYLASE F"/>
    <property type="match status" value="1"/>
</dbReference>
<reference evidence="6 8" key="2">
    <citation type="submission" date="2016-10" db="EMBL/GenBank/DDBJ databases">
        <authorList>
            <person name="Varghese N."/>
            <person name="Submissions S."/>
        </authorList>
    </citation>
    <scope>NUCLEOTIDE SEQUENCE [LARGE SCALE GENOMIC DNA]</scope>
    <source>
        <strain evidence="6 8">BS2773</strain>
    </source>
</reference>
<dbReference type="InterPro" id="IPR035959">
    <property type="entry name" value="RutC-like_sf"/>
</dbReference>